<proteinExistence type="predicted"/>
<dbReference type="Proteomes" id="UP000676336">
    <property type="component" value="Unassembled WGS sequence"/>
</dbReference>
<comment type="caution">
    <text evidence="1">The sequence shown here is derived from an EMBL/GenBank/DDBJ whole genome shotgun (WGS) entry which is preliminary data.</text>
</comment>
<dbReference type="AlphaFoldDB" id="A0A8S2SUY3"/>
<accession>A0A8S2SUY3</accession>
<sequence length="39" mass="4308">PDLDFDYIQAKLDSSSDGVSGRRSTITRVVDIDVDSLNH</sequence>
<name>A0A8S2SUY3_9BILA</name>
<organism evidence="1 2">
    <name type="scientific">Rotaria magnacalcarata</name>
    <dbReference type="NCBI Taxonomy" id="392030"/>
    <lineage>
        <taxon>Eukaryota</taxon>
        <taxon>Metazoa</taxon>
        <taxon>Spiralia</taxon>
        <taxon>Gnathifera</taxon>
        <taxon>Rotifera</taxon>
        <taxon>Eurotatoria</taxon>
        <taxon>Bdelloidea</taxon>
        <taxon>Philodinida</taxon>
        <taxon>Philodinidae</taxon>
        <taxon>Rotaria</taxon>
    </lineage>
</organism>
<evidence type="ECO:0000313" key="1">
    <source>
        <dbReference type="EMBL" id="CAF4249183.1"/>
    </source>
</evidence>
<evidence type="ECO:0000313" key="2">
    <source>
        <dbReference type="Proteomes" id="UP000676336"/>
    </source>
</evidence>
<feature type="non-terminal residue" evidence="1">
    <location>
        <position position="1"/>
    </location>
</feature>
<gene>
    <name evidence="1" type="ORF">SMN809_LOCUS23917</name>
</gene>
<dbReference type="EMBL" id="CAJOBI010026714">
    <property type="protein sequence ID" value="CAF4249183.1"/>
    <property type="molecule type" value="Genomic_DNA"/>
</dbReference>
<protein>
    <submittedName>
        <fullName evidence="1">Uncharacterized protein</fullName>
    </submittedName>
</protein>
<reference evidence="1" key="1">
    <citation type="submission" date="2021-02" db="EMBL/GenBank/DDBJ databases">
        <authorList>
            <person name="Nowell W R."/>
        </authorList>
    </citation>
    <scope>NUCLEOTIDE SEQUENCE</scope>
</reference>